<dbReference type="InterPro" id="IPR000717">
    <property type="entry name" value="PCI_dom"/>
</dbReference>
<sequence>MSVEQQGAFEDSYTQPYGSAYFISVDPIFEEQITEAVSLIARSRPENVRVSYISQFAAAAKAASPTPALDSEEQDDQVQEKKEIEEDSDETKQAKRKVIRDLLSSIKGLRLEGTDKEFEGFANLLLSLILSLFPSTDVDFPTLILILSDALLFSADRTANPTLSSRYASLAILFNSLPTTASPSLRLTVLLKLITYASTNDDFTVIAPALARLESWLLEWGFGPGTPGEEEGNAAVASVVNSLVNKSKFVEARELLIAHLSSPSAVEGKAATPSASAAKLASQLITLSLSLPTIYDFSALSTIPSVSTPSTPRLAQLLTIFQNGDVAAFEQFAKSNAAVLDEHKLVAEQLETKLKLLALAELCSKKVGETVSYEEIAEALKLKAGANDDGEEVETWVIDAIRASLISGRLSQSLASLHVTRAAPRSFTTEHWTQLASRLQGWRQSLDAILDSVAKGVNVGGGEGVGAVEVSQEGAKEESA</sequence>
<comment type="subcellular location">
    <subcellularLocation>
        <location evidence="5">Cytoplasm</location>
    </subcellularLocation>
</comment>
<comment type="subunit">
    <text evidence="5">Component of the eukaryotic translation initiation factor 3 (eIF-3) complex.</text>
</comment>
<evidence type="ECO:0000256" key="3">
    <source>
        <dbReference type="ARBA" id="ARBA00022540"/>
    </source>
</evidence>
<dbReference type="FunCoup" id="A0A1Y2FAR4">
    <property type="interactions" value="621"/>
</dbReference>
<keyword evidence="9" id="KW-1185">Reference proteome</keyword>
<evidence type="ECO:0000256" key="6">
    <source>
        <dbReference type="SAM" id="MobiDB-lite"/>
    </source>
</evidence>
<evidence type="ECO:0000256" key="1">
    <source>
        <dbReference type="ARBA" id="ARBA00008482"/>
    </source>
</evidence>
<dbReference type="GO" id="GO:0016282">
    <property type="term" value="C:eukaryotic 43S preinitiation complex"/>
    <property type="evidence" value="ECO:0007669"/>
    <property type="project" value="UniProtKB-UniRule"/>
</dbReference>
<proteinExistence type="inferred from homology"/>
<dbReference type="PANTHER" id="PTHR15350:SF2">
    <property type="entry name" value="EUKARYOTIC TRANSLATION INITIATION FACTOR 3 SUBUNIT M"/>
    <property type="match status" value="1"/>
</dbReference>
<evidence type="ECO:0000256" key="2">
    <source>
        <dbReference type="ARBA" id="ARBA00022490"/>
    </source>
</evidence>
<comment type="function">
    <text evidence="5">Component of the eukaryotic translation initiation factor 3 (eIF-3) complex, which is involved in protein synthesis of a specialized repertoire of mRNAs and, together with other initiation factors, stimulates binding of mRNA and methionyl-tRNAi to the 40S ribosome. The eIF-3 complex specifically targets and initiates translation of a subset of mRNAs involved in cell proliferation.</text>
</comment>
<dbReference type="Pfam" id="PF18005">
    <property type="entry name" value="eIF3m_C_helix"/>
    <property type="match status" value="1"/>
</dbReference>
<dbReference type="AlphaFoldDB" id="A0A1Y2FAR4"/>
<dbReference type="GO" id="GO:0003743">
    <property type="term" value="F:translation initiation factor activity"/>
    <property type="evidence" value="ECO:0007669"/>
    <property type="project" value="UniProtKB-UniRule"/>
</dbReference>
<keyword evidence="2 5" id="KW-0963">Cytoplasm</keyword>
<evidence type="ECO:0000256" key="5">
    <source>
        <dbReference type="HAMAP-Rule" id="MF_03012"/>
    </source>
</evidence>
<dbReference type="Proteomes" id="UP000193467">
    <property type="component" value="Unassembled WGS sequence"/>
</dbReference>
<evidence type="ECO:0000256" key="4">
    <source>
        <dbReference type="ARBA" id="ARBA00022917"/>
    </source>
</evidence>
<dbReference type="InterPro" id="IPR045237">
    <property type="entry name" value="COPS7/eIF3m"/>
</dbReference>
<dbReference type="GO" id="GO:0033290">
    <property type="term" value="C:eukaryotic 48S preinitiation complex"/>
    <property type="evidence" value="ECO:0007669"/>
    <property type="project" value="UniProtKB-UniRule"/>
</dbReference>
<dbReference type="GO" id="GO:0071541">
    <property type="term" value="C:eukaryotic translation initiation factor 3 complex, eIF3m"/>
    <property type="evidence" value="ECO:0007669"/>
    <property type="project" value="UniProtKB-UniRule"/>
</dbReference>
<dbReference type="InParanoid" id="A0A1Y2FAR4"/>
<feature type="region of interest" description="Disordered" evidence="6">
    <location>
        <begin position="64"/>
        <end position="92"/>
    </location>
</feature>
<dbReference type="EMBL" id="MCGR01000024">
    <property type="protein sequence ID" value="ORY80727.1"/>
    <property type="molecule type" value="Genomic_DNA"/>
</dbReference>
<dbReference type="InterPro" id="IPR027528">
    <property type="entry name" value="eIF3m"/>
</dbReference>
<accession>A0A1Y2FAR4</accession>
<keyword evidence="4 5" id="KW-0648">Protein biosynthesis</keyword>
<evidence type="ECO:0000313" key="8">
    <source>
        <dbReference type="EMBL" id="ORY80727.1"/>
    </source>
</evidence>
<organism evidence="8 9">
    <name type="scientific">Leucosporidium creatinivorum</name>
    <dbReference type="NCBI Taxonomy" id="106004"/>
    <lineage>
        <taxon>Eukaryota</taxon>
        <taxon>Fungi</taxon>
        <taxon>Dikarya</taxon>
        <taxon>Basidiomycota</taxon>
        <taxon>Pucciniomycotina</taxon>
        <taxon>Microbotryomycetes</taxon>
        <taxon>Leucosporidiales</taxon>
        <taxon>Leucosporidium</taxon>
    </lineage>
</organism>
<dbReference type="PROSITE" id="PS50250">
    <property type="entry name" value="PCI"/>
    <property type="match status" value="1"/>
</dbReference>
<dbReference type="SMART" id="SM00088">
    <property type="entry name" value="PINT"/>
    <property type="match status" value="1"/>
</dbReference>
<comment type="similarity">
    <text evidence="5">Belongs to the eIF-3 subunit M family.</text>
</comment>
<protein>
    <recommendedName>
        <fullName evidence="5">Eukaryotic translation initiation factor 3 subunit M</fullName>
        <shortName evidence="5">eIF3m</shortName>
    </recommendedName>
</protein>
<comment type="similarity">
    <text evidence="1">Belongs to the CSN7/EIF3M family. CSN7 subfamily.</text>
</comment>
<dbReference type="PANTHER" id="PTHR15350">
    <property type="entry name" value="COP9 SIGNALOSOME COMPLEX SUBUNIT 7/DENDRITIC CELL PROTEIN GA17"/>
    <property type="match status" value="1"/>
</dbReference>
<name>A0A1Y2FAR4_9BASI</name>
<feature type="domain" description="PCI" evidence="7">
    <location>
        <begin position="251"/>
        <end position="424"/>
    </location>
</feature>
<dbReference type="HAMAP" id="MF_03012">
    <property type="entry name" value="eIF3m"/>
    <property type="match status" value="1"/>
</dbReference>
<keyword evidence="3 5" id="KW-0396">Initiation factor</keyword>
<dbReference type="GO" id="GO:0001732">
    <property type="term" value="P:formation of cytoplasmic translation initiation complex"/>
    <property type="evidence" value="ECO:0007669"/>
    <property type="project" value="UniProtKB-UniRule"/>
</dbReference>
<reference evidence="8 9" key="1">
    <citation type="submission" date="2016-07" db="EMBL/GenBank/DDBJ databases">
        <title>Pervasive Adenine N6-methylation of Active Genes in Fungi.</title>
        <authorList>
            <consortium name="DOE Joint Genome Institute"/>
            <person name="Mondo S.J."/>
            <person name="Dannebaum R.O."/>
            <person name="Kuo R.C."/>
            <person name="Labutti K."/>
            <person name="Haridas S."/>
            <person name="Kuo A."/>
            <person name="Salamov A."/>
            <person name="Ahrendt S.R."/>
            <person name="Lipzen A."/>
            <person name="Sullivan W."/>
            <person name="Andreopoulos W.B."/>
            <person name="Clum A."/>
            <person name="Lindquist E."/>
            <person name="Daum C."/>
            <person name="Ramamoorthy G.K."/>
            <person name="Gryganskyi A."/>
            <person name="Culley D."/>
            <person name="Magnuson J.K."/>
            <person name="James T.Y."/>
            <person name="O'Malley M.A."/>
            <person name="Stajich J.E."/>
            <person name="Spatafora J.W."/>
            <person name="Visel A."/>
            <person name="Grigoriev I.V."/>
        </authorList>
    </citation>
    <scope>NUCLEOTIDE SEQUENCE [LARGE SCALE GENOMIC DNA]</scope>
    <source>
        <strain evidence="8 9">62-1032</strain>
    </source>
</reference>
<gene>
    <name evidence="8" type="ORF">BCR35DRAFT_352487</name>
</gene>
<evidence type="ECO:0000259" key="7">
    <source>
        <dbReference type="PROSITE" id="PS50250"/>
    </source>
</evidence>
<comment type="caution">
    <text evidence="8">The sequence shown here is derived from an EMBL/GenBank/DDBJ whole genome shotgun (WGS) entry which is preliminary data.</text>
</comment>
<dbReference type="OrthoDB" id="10267031at2759"/>
<evidence type="ECO:0000313" key="9">
    <source>
        <dbReference type="Proteomes" id="UP000193467"/>
    </source>
</evidence>
<dbReference type="Pfam" id="PF01399">
    <property type="entry name" value="PCI"/>
    <property type="match status" value="1"/>
</dbReference>
<dbReference type="InterPro" id="IPR040750">
    <property type="entry name" value="eIF3m_C_helix"/>
</dbReference>
<dbReference type="STRING" id="106004.A0A1Y2FAR4"/>